<protein>
    <recommendedName>
        <fullName evidence="3">DUF4381 domain-containing protein</fullName>
    </recommendedName>
</protein>
<reference evidence="2" key="1">
    <citation type="journal article" date="2015" name="Nature">
        <title>Complex archaea that bridge the gap between prokaryotes and eukaryotes.</title>
        <authorList>
            <person name="Spang A."/>
            <person name="Saw J.H."/>
            <person name="Jorgensen S.L."/>
            <person name="Zaremba-Niedzwiedzka K."/>
            <person name="Martijn J."/>
            <person name="Lind A.E."/>
            <person name="van Eijk R."/>
            <person name="Schleper C."/>
            <person name="Guy L."/>
            <person name="Ettema T.J."/>
        </authorList>
    </citation>
    <scope>NUCLEOTIDE SEQUENCE</scope>
</reference>
<name>A0A0F9LG29_9ZZZZ</name>
<organism evidence="2">
    <name type="scientific">marine sediment metagenome</name>
    <dbReference type="NCBI Taxonomy" id="412755"/>
    <lineage>
        <taxon>unclassified sequences</taxon>
        <taxon>metagenomes</taxon>
        <taxon>ecological metagenomes</taxon>
    </lineage>
</organism>
<dbReference type="EMBL" id="LAZR01012510">
    <property type="protein sequence ID" value="KKM26440.1"/>
    <property type="molecule type" value="Genomic_DNA"/>
</dbReference>
<comment type="caution">
    <text evidence="2">The sequence shown here is derived from an EMBL/GenBank/DDBJ whole genome shotgun (WGS) entry which is preliminary data.</text>
</comment>
<proteinExistence type="predicted"/>
<evidence type="ECO:0000256" key="1">
    <source>
        <dbReference type="SAM" id="Phobius"/>
    </source>
</evidence>
<keyword evidence="1" id="KW-1133">Transmembrane helix</keyword>
<accession>A0A0F9LG29</accession>
<gene>
    <name evidence="2" type="ORF">LCGC14_1584750</name>
</gene>
<dbReference type="AlphaFoldDB" id="A0A0F9LG29"/>
<feature type="transmembrane region" description="Helical" evidence="1">
    <location>
        <begin position="164"/>
        <end position="187"/>
    </location>
</feature>
<keyword evidence="1" id="KW-0472">Membrane</keyword>
<feature type="transmembrane region" description="Helical" evidence="1">
    <location>
        <begin position="347"/>
        <end position="370"/>
    </location>
</feature>
<sequence length="553" mass="62590">MRITRYKLRPIVCPSFLKRCALLCFLFFEFIGFSQKNPSVSSKVDSTNIKIGEQVRFTVTVEADTTAQVIFPEGQTFSPLETVEAFATDSTRKNDRMTLQKIYALTQFDSGAYKLPAQRIEINGKGFFTDSAMVNVANVAVDTLNQKMFDIKPLMEVEKSRSELWIWILGILLGLAIIGGLLYWFVFRKKPLSEEEKVALLPAYDRALLELKKLENSKYLIQDEYKQYYSELTDIVRSYLEEDVHVSAMESTTDELIQKLELRRDAGELKLEDDTLKQFKRILQTADLVKFAKSRPESSVAQNDRKSIEEIVTKTHDALPEPTLAELMEQEEYKEAQAHKKQRRKMVISVAAVLGFLFVAIGIAVTQYGFDPVKDTVFGHPTKTLLEGEWVASTYGFPPISLETPRVLKRKSLKITPEQQAEVQDVQAFEYESTDGMFTVTAISTMLAAETEPDYEKSIEGFIKSLEAKGAKNIITKDEEFTTVTGVKGVKVFGSAKFAVPDSKELVQGKYNVLLFGGKGFQQLVMLTWADGDTYAEQIIERILRTVEVKTEV</sequence>
<evidence type="ECO:0008006" key="3">
    <source>
        <dbReference type="Google" id="ProtNLM"/>
    </source>
</evidence>
<evidence type="ECO:0000313" key="2">
    <source>
        <dbReference type="EMBL" id="KKM26440.1"/>
    </source>
</evidence>
<keyword evidence="1" id="KW-0812">Transmembrane</keyword>